<dbReference type="PANTHER" id="PTHR33694">
    <property type="entry name" value="UDP-3-O-ACYL-N-ACETYLGLUCOSAMINE DEACETYLASE 1, MITOCHONDRIAL-RELATED"/>
    <property type="match status" value="1"/>
</dbReference>
<keyword evidence="5 12" id="KW-0444">Lipid biosynthesis</keyword>
<dbReference type="STRING" id="345632.GPICK_05200"/>
<keyword evidence="13" id="KW-0012">Acyltransferase</keyword>
<evidence type="ECO:0000256" key="5">
    <source>
        <dbReference type="ARBA" id="ARBA00022516"/>
    </source>
</evidence>
<dbReference type="Gene3D" id="3.30.230.20">
    <property type="entry name" value="lpxc deacetylase, domain 1"/>
    <property type="match status" value="1"/>
</dbReference>
<evidence type="ECO:0000256" key="10">
    <source>
        <dbReference type="ARBA" id="ARBA00023098"/>
    </source>
</evidence>
<keyword evidence="13" id="KW-0808">Transferase</keyword>
<feature type="binding site" evidence="12">
    <location>
        <position position="78"/>
    </location>
    <ligand>
        <name>Zn(2+)</name>
        <dbReference type="ChEBI" id="CHEBI:29105"/>
    </ligand>
</feature>
<gene>
    <name evidence="12" type="primary">lpxC</name>
    <name evidence="13" type="ORF">GPICK_05200</name>
</gene>
<comment type="pathway">
    <text evidence="3 12">Glycolipid biosynthesis; lipid IV(A) biosynthesis; lipid IV(A) from (3R)-3-hydroxytetradecanoyl-[acyl-carrier-protein] and UDP-N-acetyl-alpha-D-glucosamine: step 2/6.</text>
</comment>
<dbReference type="InterPro" id="IPR011334">
    <property type="entry name" value="UDP-acyl_GlcNac_deAcase_C"/>
</dbReference>
<dbReference type="KEGG" id="gpi:GPICK_05200"/>
<evidence type="ECO:0000256" key="7">
    <source>
        <dbReference type="ARBA" id="ARBA00022723"/>
    </source>
</evidence>
<protein>
    <recommendedName>
        <fullName evidence="4 12">UDP-3-O-acyl-N-acetylglucosamine deacetylase</fullName>
        <shortName evidence="12">UDP-3-O-acyl-GlcNAc deacetylase</shortName>
        <ecNumber evidence="4 12">3.5.1.108</ecNumber>
    </recommendedName>
    <alternativeName>
        <fullName evidence="12">UDP-3-O-[R-3-hydroxymyristoyl]-N-acetylglucosamine deacetylase</fullName>
    </alternativeName>
</protein>
<dbReference type="NCBIfam" id="TIGR00325">
    <property type="entry name" value="lpxC"/>
    <property type="match status" value="1"/>
</dbReference>
<keyword evidence="7 12" id="KW-0479">Metal-binding</keyword>
<dbReference type="Pfam" id="PF03331">
    <property type="entry name" value="LpxC"/>
    <property type="match status" value="1"/>
</dbReference>
<sequence>MAMQKTVKNKITLAGIGVHSGREATITLRPAEAGTGIIFHRVDLVPPVSIEAVAANVVNTRLNTTIGKNGAVVSTVEHLMAALRCFGVDNAHIDIDGPEVPIMDGSAAPFVEAVRSAGVKTLARPKKYLVVKKPVTVTEGEKKVTIIPSRFFKVSFAMQFSHPAVASQFRSMTLAEDEFAAEFAPARTFGFLAEVETLKANGLARGGSLDNAVVIGDEGVLNPEGLRFNDEFVRHKILDTVGDLSLAGCPILGHVKAIRSGHDMNHKLVRELLARTDCWKLVELVERTENDVALPIAVHDLAWSKA</sequence>
<comment type="catalytic activity">
    <reaction evidence="11 12">
        <text>a UDP-3-O-[(3R)-3-hydroxyacyl]-N-acetyl-alpha-D-glucosamine + H2O = a UDP-3-O-[(3R)-3-hydroxyacyl]-alpha-D-glucosamine + acetate</text>
        <dbReference type="Rhea" id="RHEA:67816"/>
        <dbReference type="ChEBI" id="CHEBI:15377"/>
        <dbReference type="ChEBI" id="CHEBI:30089"/>
        <dbReference type="ChEBI" id="CHEBI:137740"/>
        <dbReference type="ChEBI" id="CHEBI:173225"/>
        <dbReference type="EC" id="3.5.1.108"/>
    </reaction>
</comment>
<dbReference type="EC" id="3.5.1.108" evidence="4 12"/>
<evidence type="ECO:0000313" key="13">
    <source>
        <dbReference type="EMBL" id="AJE02841.1"/>
    </source>
</evidence>
<dbReference type="UniPathway" id="UPA00359">
    <property type="reaction ID" value="UER00478"/>
</dbReference>
<dbReference type="GO" id="GO:0016020">
    <property type="term" value="C:membrane"/>
    <property type="evidence" value="ECO:0007669"/>
    <property type="project" value="GOC"/>
</dbReference>
<evidence type="ECO:0000256" key="4">
    <source>
        <dbReference type="ARBA" id="ARBA00012745"/>
    </source>
</evidence>
<dbReference type="OrthoDB" id="9802746at2"/>
<feature type="binding site" evidence="12">
    <location>
        <position position="235"/>
    </location>
    <ligand>
        <name>Zn(2+)</name>
        <dbReference type="ChEBI" id="CHEBI:29105"/>
    </ligand>
</feature>
<keyword evidence="9 12" id="KW-0862">Zinc</keyword>
<keyword evidence="14" id="KW-1185">Reference proteome</keyword>
<comment type="similarity">
    <text evidence="12">Belongs to the LpxC family.</text>
</comment>
<evidence type="ECO:0000256" key="8">
    <source>
        <dbReference type="ARBA" id="ARBA00022801"/>
    </source>
</evidence>
<evidence type="ECO:0000256" key="2">
    <source>
        <dbReference type="ARBA" id="ARBA00002923"/>
    </source>
</evidence>
<dbReference type="SUPFAM" id="SSF54211">
    <property type="entry name" value="Ribosomal protein S5 domain 2-like"/>
    <property type="match status" value="2"/>
</dbReference>
<proteinExistence type="inferred from homology"/>
<evidence type="ECO:0000256" key="9">
    <source>
        <dbReference type="ARBA" id="ARBA00022833"/>
    </source>
</evidence>
<dbReference type="HAMAP" id="MF_00388">
    <property type="entry name" value="LpxC"/>
    <property type="match status" value="1"/>
</dbReference>
<dbReference type="InterPro" id="IPR020568">
    <property type="entry name" value="Ribosomal_Su5_D2-typ_SF"/>
</dbReference>
<name>A0A0B5BFM3_9BACT</name>
<dbReference type="InterPro" id="IPR004463">
    <property type="entry name" value="UDP-acyl_GlcNac_deAcase"/>
</dbReference>
<feature type="binding site" evidence="12">
    <location>
        <position position="239"/>
    </location>
    <ligand>
        <name>Zn(2+)</name>
        <dbReference type="ChEBI" id="CHEBI:29105"/>
    </ligand>
</feature>
<feature type="active site" description="Proton donor" evidence="12">
    <location>
        <position position="262"/>
    </location>
</feature>
<comment type="function">
    <text evidence="2 12">Catalyzes the hydrolysis of UDP-3-O-myristoyl-N-acetylglucosamine to form UDP-3-O-myristoylglucosamine and acetate, the committed step in lipid A biosynthesis.</text>
</comment>
<comment type="cofactor">
    <cofactor evidence="1 12">
        <name>Zn(2+)</name>
        <dbReference type="ChEBI" id="CHEBI:29105"/>
    </cofactor>
</comment>
<evidence type="ECO:0000256" key="1">
    <source>
        <dbReference type="ARBA" id="ARBA00001947"/>
    </source>
</evidence>
<keyword evidence="8 12" id="KW-0378">Hydrolase</keyword>
<dbReference type="Proteomes" id="UP000057609">
    <property type="component" value="Chromosome"/>
</dbReference>
<evidence type="ECO:0000313" key="14">
    <source>
        <dbReference type="Proteomes" id="UP000057609"/>
    </source>
</evidence>
<keyword evidence="10 12" id="KW-0443">Lipid metabolism</keyword>
<dbReference type="EMBL" id="CP009788">
    <property type="protein sequence ID" value="AJE02841.1"/>
    <property type="molecule type" value="Genomic_DNA"/>
</dbReference>
<dbReference type="PANTHER" id="PTHR33694:SF1">
    <property type="entry name" value="UDP-3-O-ACYL-N-ACETYLGLUCOSAMINE DEACETYLASE 1, MITOCHONDRIAL-RELATED"/>
    <property type="match status" value="1"/>
</dbReference>
<dbReference type="AlphaFoldDB" id="A0A0B5BFM3"/>
<organism evidence="13 14">
    <name type="scientific">Geobacter pickeringii</name>
    <dbReference type="NCBI Taxonomy" id="345632"/>
    <lineage>
        <taxon>Bacteria</taxon>
        <taxon>Pseudomonadati</taxon>
        <taxon>Thermodesulfobacteriota</taxon>
        <taxon>Desulfuromonadia</taxon>
        <taxon>Geobacterales</taxon>
        <taxon>Geobacteraceae</taxon>
        <taxon>Geobacter</taxon>
    </lineage>
</organism>
<dbReference type="GO" id="GO:0103117">
    <property type="term" value="F:UDP-3-O-acyl-N-acetylglucosamine deacetylase activity"/>
    <property type="evidence" value="ECO:0007669"/>
    <property type="project" value="UniProtKB-UniRule"/>
</dbReference>
<evidence type="ECO:0000256" key="11">
    <source>
        <dbReference type="ARBA" id="ARBA00024535"/>
    </source>
</evidence>
<evidence type="ECO:0000256" key="6">
    <source>
        <dbReference type="ARBA" id="ARBA00022556"/>
    </source>
</evidence>
<reference evidence="13 14" key="1">
    <citation type="journal article" date="2015" name="Genome Announc.">
        <title>Complete Genome of Geobacter pickeringii G13T, a Metal-Reducing Isolate from Sedimentary Kaolin Deposits.</title>
        <authorList>
            <person name="Badalamenti J.P."/>
            <person name="Bond D.R."/>
        </authorList>
    </citation>
    <scope>NUCLEOTIDE SEQUENCE [LARGE SCALE GENOMIC DNA]</scope>
    <source>
        <strain evidence="13 14">G13</strain>
    </source>
</reference>
<accession>A0A0B5BFM3</accession>
<dbReference type="HOGENOM" id="CLU_046528_1_0_7"/>
<evidence type="ECO:0000256" key="12">
    <source>
        <dbReference type="HAMAP-Rule" id="MF_00388"/>
    </source>
</evidence>
<dbReference type="GO" id="GO:0046872">
    <property type="term" value="F:metal ion binding"/>
    <property type="evidence" value="ECO:0007669"/>
    <property type="project" value="UniProtKB-KW"/>
</dbReference>
<evidence type="ECO:0000256" key="3">
    <source>
        <dbReference type="ARBA" id="ARBA00005002"/>
    </source>
</evidence>
<dbReference type="RefSeq" id="WP_039741075.1">
    <property type="nucleotide sequence ID" value="NZ_CP009788.1"/>
</dbReference>
<dbReference type="GO" id="GO:0016746">
    <property type="term" value="F:acyltransferase activity"/>
    <property type="evidence" value="ECO:0007669"/>
    <property type="project" value="UniProtKB-KW"/>
</dbReference>
<dbReference type="InterPro" id="IPR015870">
    <property type="entry name" value="UDP-acyl_N-AcGlcN_deAcase_N"/>
</dbReference>
<dbReference type="GO" id="GO:0009245">
    <property type="term" value="P:lipid A biosynthetic process"/>
    <property type="evidence" value="ECO:0007669"/>
    <property type="project" value="UniProtKB-UniRule"/>
</dbReference>
<keyword evidence="6 12" id="KW-0441">Lipid A biosynthesis</keyword>
<dbReference type="Gene3D" id="3.30.1700.10">
    <property type="entry name" value="lpxc deacetylase, domain 2"/>
    <property type="match status" value="1"/>
</dbReference>